<keyword evidence="3" id="KW-1133">Transmembrane helix</keyword>
<evidence type="ECO:0000256" key="3">
    <source>
        <dbReference type="ARBA" id="ARBA00022989"/>
    </source>
</evidence>
<evidence type="ECO:0000313" key="6">
    <source>
        <dbReference type="EMBL" id="KUK74546.1"/>
    </source>
</evidence>
<evidence type="ECO:0000313" key="7">
    <source>
        <dbReference type="Proteomes" id="UP000053860"/>
    </source>
</evidence>
<gene>
    <name evidence="6" type="ORF">XD92_1641</name>
</gene>
<sequence>MDFMRDTVNQLASDIRIHPTSLIFNGKQVSFNDAAISYRKERIGIHNFGLKEGEMLLLGIEGVASKNEADYVRVYFNNTELANILSAFNISGISGSINGDIYVRQMLESPMVHTEDLRIEDITVYNDTIGTFTIEGNWDNLYSGLDLNAYLVDQEKHLLDITGYIPLGGKSPLPMDVSLRIQGFDLKAIQPLTTNIFSEMSGAIHSEIAITGKPSAPVTRGWLGIERGEMKVAFTNVAYSVSDTININPDNVGLHNLVIRDQNNRTATVNLTLSHSNFGGMAFNASIRMNDFMLLNNEKRSDLMVYGNLRLSGDLNVNGSSAGIYGSGNISSTSRSEVTVVLPQTARATEYSGIVYINTPQENDSLAFLKRNVEEKPKSGLSSGIPIVMRATVNLSPMLVAAVVLDPTTGNALEVSGEGEVNVEFNSKSTPPVRLYGDYEINSGKFHYNLQNLRTIDFNIRKGSKLTMEGNPLNTQFNITAYLPVKADLAALSPTFTTELANTRVPVNALLHISGNLEAMDLQYDIELPESSNDIQQRVNSFINTEETKILQFAYLATTGSFIPSEGSPDMNFGSSVFSSFAASTLSRGLDALFASALSDNWAISTSLESMDGSLDNVRMGVDVSTRLLDDRLRITTNLSYGDNSMLASQQAFMGEFELEYDINNWFMIRAFNRANER</sequence>
<evidence type="ECO:0000259" key="5">
    <source>
        <dbReference type="Pfam" id="PF04357"/>
    </source>
</evidence>
<dbReference type="Proteomes" id="UP000053860">
    <property type="component" value="Unassembled WGS sequence"/>
</dbReference>
<accession>A0A117LYM5</accession>
<dbReference type="GO" id="GO:0009306">
    <property type="term" value="P:protein secretion"/>
    <property type="evidence" value="ECO:0007669"/>
    <property type="project" value="InterPro"/>
</dbReference>
<evidence type="ECO:0000256" key="4">
    <source>
        <dbReference type="ARBA" id="ARBA00023136"/>
    </source>
</evidence>
<organism evidence="6 7">
    <name type="scientific">Proteiniphilum acetatigenes</name>
    <dbReference type="NCBI Taxonomy" id="294710"/>
    <lineage>
        <taxon>Bacteria</taxon>
        <taxon>Pseudomonadati</taxon>
        <taxon>Bacteroidota</taxon>
        <taxon>Bacteroidia</taxon>
        <taxon>Bacteroidales</taxon>
        <taxon>Dysgonomonadaceae</taxon>
        <taxon>Proteiniphilum</taxon>
    </lineage>
</organism>
<keyword evidence="4" id="KW-0472">Membrane</keyword>
<feature type="non-terminal residue" evidence="6">
    <location>
        <position position="1"/>
    </location>
</feature>
<dbReference type="AlphaFoldDB" id="A0A117LYM5"/>
<feature type="domain" description="Translocation and assembly module TamB C-terminal" evidence="5">
    <location>
        <begin position="259"/>
        <end position="671"/>
    </location>
</feature>
<dbReference type="GO" id="GO:0005886">
    <property type="term" value="C:plasma membrane"/>
    <property type="evidence" value="ECO:0007669"/>
    <property type="project" value="InterPro"/>
</dbReference>
<evidence type="ECO:0000256" key="1">
    <source>
        <dbReference type="ARBA" id="ARBA00004167"/>
    </source>
</evidence>
<comment type="caution">
    <text evidence="6">The sequence shown here is derived from an EMBL/GenBank/DDBJ whole genome shotgun (WGS) entry which is preliminary data.</text>
</comment>
<protein>
    <recommendedName>
        <fullName evidence="5">Translocation and assembly module TamB C-terminal domain-containing protein</fullName>
    </recommendedName>
</protein>
<dbReference type="Pfam" id="PF04357">
    <property type="entry name" value="TamB"/>
    <property type="match status" value="1"/>
</dbReference>
<proteinExistence type="predicted"/>
<comment type="subcellular location">
    <subcellularLocation>
        <location evidence="1">Membrane</location>
        <topology evidence="1">Single-pass membrane protein</topology>
    </subcellularLocation>
</comment>
<dbReference type="EMBL" id="LGGN01000421">
    <property type="protein sequence ID" value="KUK74546.1"/>
    <property type="molecule type" value="Genomic_DNA"/>
</dbReference>
<keyword evidence="2" id="KW-0812">Transmembrane</keyword>
<reference evidence="7" key="1">
    <citation type="journal article" date="2015" name="MBio">
        <title>Genome-Resolved Metagenomic Analysis Reveals Roles for Candidate Phyla and Other Microbial Community Members in Biogeochemical Transformations in Oil Reservoirs.</title>
        <authorList>
            <person name="Hu P."/>
            <person name="Tom L."/>
            <person name="Singh A."/>
            <person name="Thomas B.C."/>
            <person name="Baker B.J."/>
            <person name="Piceno Y.M."/>
            <person name="Andersen G.L."/>
            <person name="Banfield J.F."/>
        </authorList>
    </citation>
    <scope>NUCLEOTIDE SEQUENCE [LARGE SCALE GENOMIC DNA]</scope>
</reference>
<name>A0A117LYM5_9BACT</name>
<dbReference type="InterPro" id="IPR007452">
    <property type="entry name" value="TamB_C"/>
</dbReference>
<evidence type="ECO:0000256" key="2">
    <source>
        <dbReference type="ARBA" id="ARBA00022692"/>
    </source>
</evidence>
<feature type="non-terminal residue" evidence="6">
    <location>
        <position position="678"/>
    </location>
</feature>